<name>X1SI81_9ZZZZ</name>
<protein>
    <submittedName>
        <fullName evidence="1">Uncharacterized protein</fullName>
    </submittedName>
</protein>
<proteinExistence type="predicted"/>
<feature type="non-terminal residue" evidence="1">
    <location>
        <position position="1"/>
    </location>
</feature>
<evidence type="ECO:0000313" key="1">
    <source>
        <dbReference type="EMBL" id="GAI92737.1"/>
    </source>
</evidence>
<dbReference type="PANTHER" id="PTHR40707">
    <property type="entry name" value="POSSIBLE NUCLEASE OF RNASE H FOLD, RUVC/YQGF FAMILY"/>
    <property type="match status" value="1"/>
</dbReference>
<organism evidence="1">
    <name type="scientific">marine sediment metagenome</name>
    <dbReference type="NCBI Taxonomy" id="412755"/>
    <lineage>
        <taxon>unclassified sequences</taxon>
        <taxon>metagenomes</taxon>
        <taxon>ecological metagenomes</taxon>
    </lineage>
</organism>
<dbReference type="EMBL" id="BARW01015265">
    <property type="protein sequence ID" value="GAI92737.1"/>
    <property type="molecule type" value="Genomic_DNA"/>
</dbReference>
<dbReference type="PANTHER" id="PTHR40707:SF1">
    <property type="entry name" value="DUF460 DOMAIN-CONTAINING PROTEIN"/>
    <property type="match status" value="1"/>
</dbReference>
<dbReference type="InterPro" id="IPR007408">
    <property type="entry name" value="DUF460"/>
</dbReference>
<gene>
    <name evidence="1" type="ORF">S12H4_26833</name>
</gene>
<sequence length="162" mass="18680">SQARYSRLMDTSVNQEAKKVEIILKEQNFDYDKNTAKSKYGAQKVIFNVYTPFNEVTKVIKKQKGEICRINVVPINKERVEFIPLSQEVTEKSKLKRLIVGIDPGLTVGLSILDLKGRIVKIASFREVSRGQIIREITRYGKLKIEDYCLIGKKKDEKPIKY</sequence>
<dbReference type="Pfam" id="PF04312">
    <property type="entry name" value="DUF460"/>
    <property type="match status" value="1"/>
</dbReference>
<accession>X1SI81</accession>
<comment type="caution">
    <text evidence="1">The sequence shown here is derived from an EMBL/GenBank/DDBJ whole genome shotgun (WGS) entry which is preliminary data.</text>
</comment>
<reference evidence="1" key="1">
    <citation type="journal article" date="2014" name="Front. Microbiol.">
        <title>High frequency of phylogenetically diverse reductive dehalogenase-homologous genes in deep subseafloor sedimentary metagenomes.</title>
        <authorList>
            <person name="Kawai M."/>
            <person name="Futagami T."/>
            <person name="Toyoda A."/>
            <person name="Takaki Y."/>
            <person name="Nishi S."/>
            <person name="Hori S."/>
            <person name="Arai W."/>
            <person name="Tsubouchi T."/>
            <person name="Morono Y."/>
            <person name="Uchiyama I."/>
            <person name="Ito T."/>
            <person name="Fujiyama A."/>
            <person name="Inagaki F."/>
            <person name="Takami H."/>
        </authorList>
    </citation>
    <scope>NUCLEOTIDE SEQUENCE</scope>
    <source>
        <strain evidence="1">Expedition CK06-06</strain>
    </source>
</reference>
<dbReference type="AlphaFoldDB" id="X1SI81"/>